<gene>
    <name evidence="4" type="ORF">PARMNEM_LOCUS3313</name>
</gene>
<evidence type="ECO:0000313" key="4">
    <source>
        <dbReference type="EMBL" id="CAK1581674.1"/>
    </source>
</evidence>
<keyword evidence="5" id="KW-1185">Reference proteome</keyword>
<dbReference type="Gene3D" id="3.10.120.10">
    <property type="entry name" value="Cytochrome b5-like heme/steroid binding domain"/>
    <property type="match status" value="1"/>
</dbReference>
<protein>
    <recommendedName>
        <fullName evidence="3">Cytochrome b5 heme-binding domain-containing protein</fullName>
    </recommendedName>
</protein>
<dbReference type="Proteomes" id="UP001314205">
    <property type="component" value="Unassembled WGS sequence"/>
</dbReference>
<dbReference type="InterPro" id="IPR050577">
    <property type="entry name" value="MAPR/NEUFC/NENF-like"/>
</dbReference>
<dbReference type="GO" id="GO:0012505">
    <property type="term" value="C:endomembrane system"/>
    <property type="evidence" value="ECO:0007669"/>
    <property type="project" value="TreeGrafter"/>
</dbReference>
<reference evidence="4 5" key="1">
    <citation type="submission" date="2023-11" db="EMBL/GenBank/DDBJ databases">
        <authorList>
            <person name="Hedman E."/>
            <person name="Englund M."/>
            <person name="Stromberg M."/>
            <person name="Nyberg Akerstrom W."/>
            <person name="Nylinder S."/>
            <person name="Jareborg N."/>
            <person name="Kallberg Y."/>
            <person name="Kronander E."/>
        </authorList>
    </citation>
    <scope>NUCLEOTIDE SEQUENCE [LARGE SCALE GENOMIC DNA]</scope>
</reference>
<dbReference type="GO" id="GO:0016020">
    <property type="term" value="C:membrane"/>
    <property type="evidence" value="ECO:0007669"/>
    <property type="project" value="TreeGrafter"/>
</dbReference>
<dbReference type="InterPro" id="IPR036400">
    <property type="entry name" value="Cyt_B5-like_heme/steroid_sf"/>
</dbReference>
<evidence type="ECO:0000256" key="2">
    <source>
        <dbReference type="SAM" id="Phobius"/>
    </source>
</evidence>
<proteinExistence type="inferred from homology"/>
<organism evidence="4 5">
    <name type="scientific">Parnassius mnemosyne</name>
    <name type="common">clouded apollo</name>
    <dbReference type="NCBI Taxonomy" id="213953"/>
    <lineage>
        <taxon>Eukaryota</taxon>
        <taxon>Metazoa</taxon>
        <taxon>Ecdysozoa</taxon>
        <taxon>Arthropoda</taxon>
        <taxon>Hexapoda</taxon>
        <taxon>Insecta</taxon>
        <taxon>Pterygota</taxon>
        <taxon>Neoptera</taxon>
        <taxon>Endopterygota</taxon>
        <taxon>Lepidoptera</taxon>
        <taxon>Glossata</taxon>
        <taxon>Ditrysia</taxon>
        <taxon>Papilionoidea</taxon>
        <taxon>Papilionidae</taxon>
        <taxon>Parnassiinae</taxon>
        <taxon>Parnassini</taxon>
        <taxon>Parnassius</taxon>
        <taxon>Driopa</taxon>
    </lineage>
</organism>
<comment type="similarity">
    <text evidence="1">Belongs to the cytochrome b5 family. MAPR subfamily.</text>
</comment>
<sequence>MYLREILLMYLNYKFIVAGVIILMGILYKKYEHDNSFVAEINKHTNKNHSKIVLSHDELSHYNGIDHDRLYLAVLGHVFDVTIGNKHYKKGSAYNYFIGKDGSRALVTGDFKDESHLKDHILDLHCNDLLTLLNWRQTYKKKYTFVGFLNGRYYDDQGKETNYMKEVKNRIKQCKVEKIKAEQENIKYPPCNIAWNVDEGSKVWCTKSSGGIKRDWVGVPRQLYTPGEEKPRCVCINLAEDESSTSLIKMYDNCPHTSTTCIVNN</sequence>
<keyword evidence="2" id="KW-0812">Transmembrane</keyword>
<evidence type="ECO:0000313" key="5">
    <source>
        <dbReference type="Proteomes" id="UP001314205"/>
    </source>
</evidence>
<dbReference type="PANTHER" id="PTHR10281">
    <property type="entry name" value="MEMBRANE-ASSOCIATED PROGESTERONE RECEPTOR COMPONENT-RELATED"/>
    <property type="match status" value="1"/>
</dbReference>
<feature type="transmembrane region" description="Helical" evidence="2">
    <location>
        <begin position="6"/>
        <end position="28"/>
    </location>
</feature>
<feature type="domain" description="Cytochrome b5 heme-binding" evidence="3">
    <location>
        <begin position="54"/>
        <end position="150"/>
    </location>
</feature>
<dbReference type="AlphaFoldDB" id="A0AAV1KH85"/>
<evidence type="ECO:0000259" key="3">
    <source>
        <dbReference type="SMART" id="SM01117"/>
    </source>
</evidence>
<name>A0AAV1KH85_9NEOP</name>
<keyword evidence="2" id="KW-1133">Transmembrane helix</keyword>
<evidence type="ECO:0000256" key="1">
    <source>
        <dbReference type="ARBA" id="ARBA00038357"/>
    </source>
</evidence>
<accession>A0AAV1KH85</accession>
<dbReference type="PANTHER" id="PTHR10281:SF4">
    <property type="entry name" value="NEUFERRICIN"/>
    <property type="match status" value="1"/>
</dbReference>
<comment type="caution">
    <text evidence="4">The sequence shown here is derived from an EMBL/GenBank/DDBJ whole genome shotgun (WGS) entry which is preliminary data.</text>
</comment>
<dbReference type="SMART" id="SM01117">
    <property type="entry name" value="Cyt-b5"/>
    <property type="match status" value="1"/>
</dbReference>
<dbReference type="EMBL" id="CAVLGL010000035">
    <property type="protein sequence ID" value="CAK1581674.1"/>
    <property type="molecule type" value="Genomic_DNA"/>
</dbReference>
<dbReference type="InterPro" id="IPR001199">
    <property type="entry name" value="Cyt_B5-like_heme/steroid-bd"/>
</dbReference>
<dbReference type="Pfam" id="PF00173">
    <property type="entry name" value="Cyt-b5"/>
    <property type="match status" value="1"/>
</dbReference>
<keyword evidence="2" id="KW-0472">Membrane</keyword>
<dbReference type="SUPFAM" id="SSF55856">
    <property type="entry name" value="Cytochrome b5-like heme/steroid binding domain"/>
    <property type="match status" value="1"/>
</dbReference>